<feature type="region of interest" description="Disordered" evidence="1">
    <location>
        <begin position="38"/>
        <end position="73"/>
    </location>
</feature>
<feature type="compositionally biased region" description="Acidic residues" evidence="1">
    <location>
        <begin position="43"/>
        <end position="54"/>
    </location>
</feature>
<dbReference type="Proteomes" id="UP001372834">
    <property type="component" value="Unassembled WGS sequence"/>
</dbReference>
<name>A0AAN8S950_POLSC</name>
<gene>
    <name evidence="2" type="ORF">RUM43_002063</name>
</gene>
<accession>A0AAN8S950</accession>
<comment type="caution">
    <text evidence="2">The sequence shown here is derived from an EMBL/GenBank/DDBJ whole genome shotgun (WGS) entry which is preliminary data.</text>
</comment>
<reference evidence="2 3" key="1">
    <citation type="submission" date="2023-10" db="EMBL/GenBank/DDBJ databases">
        <title>Genomes of two closely related lineages of the louse Polyplax serrata with different host specificities.</title>
        <authorList>
            <person name="Martinu J."/>
            <person name="Tarabai H."/>
            <person name="Stefka J."/>
            <person name="Hypsa V."/>
        </authorList>
    </citation>
    <scope>NUCLEOTIDE SEQUENCE [LARGE SCALE GENOMIC DNA]</scope>
    <source>
        <strain evidence="2">HR10_N</strain>
    </source>
</reference>
<evidence type="ECO:0000313" key="3">
    <source>
        <dbReference type="Proteomes" id="UP001372834"/>
    </source>
</evidence>
<evidence type="ECO:0000313" key="2">
    <source>
        <dbReference type="EMBL" id="KAK6628251.1"/>
    </source>
</evidence>
<proteinExistence type="predicted"/>
<dbReference type="EMBL" id="JAWJWE010000036">
    <property type="protein sequence ID" value="KAK6628251.1"/>
    <property type="molecule type" value="Genomic_DNA"/>
</dbReference>
<protein>
    <submittedName>
        <fullName evidence="2">Uncharacterized protein</fullName>
    </submittedName>
</protein>
<dbReference type="AlphaFoldDB" id="A0AAN8S950"/>
<evidence type="ECO:0000256" key="1">
    <source>
        <dbReference type="SAM" id="MobiDB-lite"/>
    </source>
</evidence>
<sequence length="73" mass="8376">MKHREKKLLCAGSSRFDGYSSLKEKLYTPYWKLLVGRSQAEETTSEEGQQENSEEINRIGDVSNAIKSNHMQL</sequence>
<organism evidence="2 3">
    <name type="scientific">Polyplax serrata</name>
    <name type="common">Common mouse louse</name>
    <dbReference type="NCBI Taxonomy" id="468196"/>
    <lineage>
        <taxon>Eukaryota</taxon>
        <taxon>Metazoa</taxon>
        <taxon>Ecdysozoa</taxon>
        <taxon>Arthropoda</taxon>
        <taxon>Hexapoda</taxon>
        <taxon>Insecta</taxon>
        <taxon>Pterygota</taxon>
        <taxon>Neoptera</taxon>
        <taxon>Paraneoptera</taxon>
        <taxon>Psocodea</taxon>
        <taxon>Troctomorpha</taxon>
        <taxon>Phthiraptera</taxon>
        <taxon>Anoplura</taxon>
        <taxon>Polyplacidae</taxon>
        <taxon>Polyplax</taxon>
    </lineage>
</organism>